<dbReference type="eggNOG" id="KOG0589">
    <property type="taxonomic scope" value="Eukaryota"/>
</dbReference>
<dbReference type="EMBL" id="CH991545">
    <property type="protein sequence ID" value="EDQ91249.1"/>
    <property type="molecule type" value="Genomic_DNA"/>
</dbReference>
<evidence type="ECO:0000256" key="2">
    <source>
        <dbReference type="ARBA" id="ARBA00022527"/>
    </source>
</evidence>
<dbReference type="PROSITE" id="PS00108">
    <property type="entry name" value="PROTEIN_KINASE_ST"/>
    <property type="match status" value="1"/>
</dbReference>
<dbReference type="InterPro" id="IPR001245">
    <property type="entry name" value="Ser-Thr/Tyr_kinase_cat_dom"/>
</dbReference>
<dbReference type="PANTHER" id="PTHR44535:SF5">
    <property type="entry name" value="PROTEIN KINASE DOMAIN-CONTAINING PROTEIN"/>
    <property type="match status" value="1"/>
</dbReference>
<dbReference type="PIRSF" id="PIRSF000654">
    <property type="entry name" value="Integrin-linked_kinase"/>
    <property type="match status" value="1"/>
</dbReference>
<dbReference type="InterPro" id="IPR051997">
    <property type="entry name" value="STK_NEK"/>
</dbReference>
<protein>
    <recommendedName>
        <fullName evidence="9">Protein kinase domain-containing protein</fullName>
    </recommendedName>
</protein>
<dbReference type="InterPro" id="IPR011009">
    <property type="entry name" value="Kinase-like_dom_sf"/>
</dbReference>
<dbReference type="SMART" id="SM00220">
    <property type="entry name" value="S_TKc"/>
    <property type="match status" value="1"/>
</dbReference>
<accession>A9UTH8</accession>
<dbReference type="GO" id="GO:0004674">
    <property type="term" value="F:protein serine/threonine kinase activity"/>
    <property type="evidence" value="ECO:0000318"/>
    <property type="project" value="GO_Central"/>
</dbReference>
<proteinExistence type="inferred from homology"/>
<dbReference type="Pfam" id="PF00069">
    <property type="entry name" value="Pkinase"/>
    <property type="match status" value="1"/>
</dbReference>
<dbReference type="KEGG" id="mbr:MONBRDRAFT_15013"/>
<dbReference type="RefSeq" id="XP_001743671.1">
    <property type="nucleotide sequence ID" value="XM_001743619.1"/>
</dbReference>
<feature type="binding site" evidence="7">
    <location>
        <position position="77"/>
    </location>
    <ligand>
        <name>ATP</name>
        <dbReference type="ChEBI" id="CHEBI:30616"/>
    </ligand>
</feature>
<dbReference type="InterPro" id="IPR000719">
    <property type="entry name" value="Prot_kinase_dom"/>
</dbReference>
<dbReference type="OMA" id="RIPYDYK"/>
<keyword evidence="4 7" id="KW-0547">Nucleotide-binding</keyword>
<dbReference type="GeneID" id="5889258"/>
<evidence type="ECO:0000256" key="8">
    <source>
        <dbReference type="RuleBase" id="RU000304"/>
    </source>
</evidence>
<feature type="domain" description="Protein kinase" evidence="9">
    <location>
        <begin position="48"/>
        <end position="301"/>
    </location>
</feature>
<evidence type="ECO:0000259" key="9">
    <source>
        <dbReference type="PROSITE" id="PS50011"/>
    </source>
</evidence>
<dbReference type="PROSITE" id="PS00107">
    <property type="entry name" value="PROTEIN_KINASE_ATP"/>
    <property type="match status" value="1"/>
</dbReference>
<evidence type="ECO:0000256" key="4">
    <source>
        <dbReference type="ARBA" id="ARBA00022741"/>
    </source>
</evidence>
<dbReference type="InterPro" id="IPR017441">
    <property type="entry name" value="Protein_kinase_ATP_BS"/>
</dbReference>
<evidence type="ECO:0000313" key="11">
    <source>
        <dbReference type="Proteomes" id="UP000001357"/>
    </source>
</evidence>
<name>A9UTH8_MONBE</name>
<keyword evidence="5" id="KW-0418">Kinase</keyword>
<keyword evidence="11" id="KW-1185">Reference proteome</keyword>
<dbReference type="CDD" id="cd08215">
    <property type="entry name" value="STKc_Nek"/>
    <property type="match status" value="1"/>
</dbReference>
<dbReference type="FunFam" id="3.30.200.20:FF:000097">
    <property type="entry name" value="Probable serine/threonine-protein kinase nek1"/>
    <property type="match status" value="1"/>
</dbReference>
<feature type="non-terminal residue" evidence="10">
    <location>
        <position position="303"/>
    </location>
</feature>
<gene>
    <name evidence="10" type="ORF">MONBRDRAFT_15013</name>
</gene>
<reference evidence="10 11" key="1">
    <citation type="journal article" date="2008" name="Nature">
        <title>The genome of the choanoflagellate Monosiga brevicollis and the origin of metazoans.</title>
        <authorList>
            <consortium name="JGI Sequencing"/>
            <person name="King N."/>
            <person name="Westbrook M.J."/>
            <person name="Young S.L."/>
            <person name="Kuo A."/>
            <person name="Abedin M."/>
            <person name="Chapman J."/>
            <person name="Fairclough S."/>
            <person name="Hellsten U."/>
            <person name="Isogai Y."/>
            <person name="Letunic I."/>
            <person name="Marr M."/>
            <person name="Pincus D."/>
            <person name="Putnam N."/>
            <person name="Rokas A."/>
            <person name="Wright K.J."/>
            <person name="Zuzow R."/>
            <person name="Dirks W."/>
            <person name="Good M."/>
            <person name="Goodstein D."/>
            <person name="Lemons D."/>
            <person name="Li W."/>
            <person name="Lyons J.B."/>
            <person name="Morris A."/>
            <person name="Nichols S."/>
            <person name="Richter D.J."/>
            <person name="Salamov A."/>
            <person name="Bork P."/>
            <person name="Lim W.A."/>
            <person name="Manning G."/>
            <person name="Miller W.T."/>
            <person name="McGinnis W."/>
            <person name="Shapiro H."/>
            <person name="Tjian R."/>
            <person name="Grigoriev I.V."/>
            <person name="Rokhsar D."/>
        </authorList>
    </citation>
    <scope>NUCLEOTIDE SEQUENCE [LARGE SCALE GENOMIC DNA]</scope>
    <source>
        <strain evidence="11">MX1 / ATCC 50154</strain>
    </source>
</reference>
<dbReference type="PRINTS" id="PR00109">
    <property type="entry name" value="TYRKINASE"/>
</dbReference>
<dbReference type="GO" id="GO:0005634">
    <property type="term" value="C:nucleus"/>
    <property type="evidence" value="ECO:0000318"/>
    <property type="project" value="GO_Central"/>
</dbReference>
<dbReference type="Gene3D" id="1.10.510.10">
    <property type="entry name" value="Transferase(Phosphotransferase) domain 1"/>
    <property type="match status" value="1"/>
</dbReference>
<dbReference type="Proteomes" id="UP000001357">
    <property type="component" value="Unassembled WGS sequence"/>
</dbReference>
<dbReference type="InParanoid" id="A9UTH8"/>
<dbReference type="AlphaFoldDB" id="A9UTH8"/>
<evidence type="ECO:0000256" key="7">
    <source>
        <dbReference type="PROSITE-ProRule" id="PRU10141"/>
    </source>
</evidence>
<dbReference type="STRING" id="81824.A9UTH8"/>
<evidence type="ECO:0000313" key="10">
    <source>
        <dbReference type="EMBL" id="EDQ91249.1"/>
    </source>
</evidence>
<keyword evidence="3" id="KW-0808">Transferase</keyword>
<keyword evidence="6 7" id="KW-0067">ATP-binding</keyword>
<evidence type="ECO:0000256" key="6">
    <source>
        <dbReference type="ARBA" id="ARBA00022840"/>
    </source>
</evidence>
<evidence type="ECO:0000256" key="1">
    <source>
        <dbReference type="ARBA" id="ARBA00010886"/>
    </source>
</evidence>
<organism evidence="10 11">
    <name type="scientific">Monosiga brevicollis</name>
    <name type="common">Choanoflagellate</name>
    <dbReference type="NCBI Taxonomy" id="81824"/>
    <lineage>
        <taxon>Eukaryota</taxon>
        <taxon>Choanoflagellata</taxon>
        <taxon>Craspedida</taxon>
        <taxon>Salpingoecidae</taxon>
        <taxon>Monosiga</taxon>
    </lineage>
</organism>
<dbReference type="SUPFAM" id="SSF56112">
    <property type="entry name" value="Protein kinase-like (PK-like)"/>
    <property type="match status" value="1"/>
</dbReference>
<sequence>MPNSIYVPVLGGHDETTVSSNSDDGTVVPVANNGTVTVPRLDDIETTFERIRVLGRGAYGTATLFRRRQDDELVVVKEIILTDLKPKDRLLAQNEVKLLAMFDHPNVIGYYDSSDTNGVLRIEMEYADGGNLAQWIGQQKDLVPQPRVLHMFKQIVAALDYVHSQNVIHRDIKADNVFLTRHGVPKLGDFGISKSIASTMAKAHTVVGTPYYISPELAQGKPYDNKTDIWSLGCVAYELLTLHRTFEGSNLPALVRKIMKGQFTPINGPYDPELKALVTSMLRHDPARRPSCRDMLEHPLLQK</sequence>
<comment type="similarity">
    <text evidence="1">Belongs to the protein kinase superfamily. NEK Ser/Thr protein kinase family. NIMA subfamily.</text>
</comment>
<evidence type="ECO:0000256" key="5">
    <source>
        <dbReference type="ARBA" id="ARBA00022777"/>
    </source>
</evidence>
<dbReference type="GO" id="GO:0005524">
    <property type="term" value="F:ATP binding"/>
    <property type="evidence" value="ECO:0007669"/>
    <property type="project" value="UniProtKB-UniRule"/>
</dbReference>
<dbReference type="PROSITE" id="PS50011">
    <property type="entry name" value="PROTEIN_KINASE_DOM"/>
    <property type="match status" value="1"/>
</dbReference>
<dbReference type="PANTHER" id="PTHR44535">
    <property type="entry name" value="PROTEIN CBG16200"/>
    <property type="match status" value="1"/>
</dbReference>
<evidence type="ECO:0000256" key="3">
    <source>
        <dbReference type="ARBA" id="ARBA00022679"/>
    </source>
</evidence>
<dbReference type="InterPro" id="IPR008271">
    <property type="entry name" value="Ser/Thr_kinase_AS"/>
</dbReference>
<keyword evidence="2 8" id="KW-0723">Serine/threonine-protein kinase</keyword>
<dbReference type="Gene3D" id="3.30.200.20">
    <property type="entry name" value="Phosphorylase Kinase, domain 1"/>
    <property type="match status" value="1"/>
</dbReference>